<protein>
    <submittedName>
        <fullName evidence="1">Uncharacterized protein</fullName>
    </submittedName>
</protein>
<proteinExistence type="predicted"/>
<dbReference type="Proteomes" id="UP000007978">
    <property type="component" value="Chromosome 1"/>
</dbReference>
<sequence>MARARVHRNWRQIVSDRLGQSGRNEIQSQQEVIRRVHPFYNSYTVH</sequence>
<dbReference type="HOGENOM" id="CLU_3191411_0_0_1"/>
<evidence type="ECO:0000313" key="2">
    <source>
        <dbReference type="Proteomes" id="UP000007978"/>
    </source>
</evidence>
<gene>
    <name evidence="1" type="ORF">FPSE_01806</name>
</gene>
<evidence type="ECO:0000313" key="1">
    <source>
        <dbReference type="EMBL" id="EKJ78018.1"/>
    </source>
</evidence>
<dbReference type="KEGG" id="fpu:FPSE_01806"/>
<dbReference type="AlphaFoldDB" id="K3VUR4"/>
<organism evidence="1 2">
    <name type="scientific">Fusarium pseudograminearum (strain CS3096)</name>
    <name type="common">Wheat and barley crown-rot fungus</name>
    <dbReference type="NCBI Taxonomy" id="1028729"/>
    <lineage>
        <taxon>Eukaryota</taxon>
        <taxon>Fungi</taxon>
        <taxon>Dikarya</taxon>
        <taxon>Ascomycota</taxon>
        <taxon>Pezizomycotina</taxon>
        <taxon>Sordariomycetes</taxon>
        <taxon>Hypocreomycetidae</taxon>
        <taxon>Hypocreales</taxon>
        <taxon>Nectriaceae</taxon>
        <taxon>Fusarium</taxon>
    </lineage>
</organism>
<keyword evidence="2" id="KW-1185">Reference proteome</keyword>
<dbReference type="RefSeq" id="XP_009253200.1">
    <property type="nucleotide sequence ID" value="XM_009254925.1"/>
</dbReference>
<reference evidence="1 2" key="1">
    <citation type="journal article" date="2012" name="PLoS Pathog.">
        <title>Comparative pathogenomics reveals horizontally acquired novel virulence genes in fungi infecting cereal hosts.</title>
        <authorList>
            <person name="Gardiner D.M."/>
            <person name="McDonald M.C."/>
            <person name="Covarelli L."/>
            <person name="Solomon P.S."/>
            <person name="Rusu A.G."/>
            <person name="Marshall M."/>
            <person name="Kazan K."/>
            <person name="Chakraborty S."/>
            <person name="McDonald B.A."/>
            <person name="Manners J.M."/>
        </authorList>
    </citation>
    <scope>NUCLEOTIDE SEQUENCE [LARGE SCALE GENOMIC DNA]</scope>
    <source>
        <strain evidence="1 2">CS3096</strain>
    </source>
</reference>
<comment type="caution">
    <text evidence="1">The sequence shown here is derived from an EMBL/GenBank/DDBJ whole genome shotgun (WGS) entry which is preliminary data.</text>
</comment>
<accession>K3VUR4</accession>
<dbReference type="GeneID" id="20360425"/>
<name>K3VUR4_FUSPC</name>
<dbReference type="EMBL" id="AFNW01000052">
    <property type="protein sequence ID" value="EKJ78018.1"/>
    <property type="molecule type" value="Genomic_DNA"/>
</dbReference>